<dbReference type="AGR" id="MGI:3646549"/>
<gene>
    <name evidence="4" type="primary">Gm7276</name>
    <name evidence="2" type="synonym">EG639653</name>
</gene>
<feature type="compositionally biased region" description="Basic residues" evidence="1">
    <location>
        <begin position="142"/>
        <end position="151"/>
    </location>
</feature>
<feature type="compositionally biased region" description="Gly residues" evidence="1">
    <location>
        <begin position="67"/>
        <end position="77"/>
    </location>
</feature>
<feature type="compositionally biased region" description="Polar residues" evidence="1">
    <location>
        <begin position="174"/>
        <end position="184"/>
    </location>
</feature>
<evidence type="ECO:0000313" key="3">
    <source>
        <dbReference type="EMBL" id="BAE34447.1"/>
    </source>
</evidence>
<protein>
    <submittedName>
        <fullName evidence="2">Predicted gene, EG639653</fullName>
    </submittedName>
</protein>
<evidence type="ECO:0000313" key="2">
    <source>
        <dbReference type="EMBL" id="AAI47248.1"/>
    </source>
</evidence>
<evidence type="ECO:0000256" key="1">
    <source>
        <dbReference type="SAM" id="MobiDB-lite"/>
    </source>
</evidence>
<reference evidence="3" key="9">
    <citation type="journal article" date="2005" name="Science">
        <title>Antisense Transcription in the Mammalian Transcriptome.</title>
        <authorList>
            <consortium name="RIKEN Genome Exploration Research Group and Genome Science Group (Genome Network Project Core Group) and the FANTOM Consortium"/>
        </authorList>
    </citation>
    <scope>NUCLEOTIDE SEQUENCE</scope>
    <source>
        <strain evidence="3">C57BL/6J</strain>
        <tissue evidence="3">Inner ear</tissue>
    </source>
</reference>
<feature type="region of interest" description="Disordered" evidence="1">
    <location>
        <begin position="1"/>
        <end position="209"/>
    </location>
</feature>
<dbReference type="EMBL" id="BC147247">
    <property type="protein sequence ID" value="AAI47248.1"/>
    <property type="molecule type" value="mRNA"/>
</dbReference>
<feature type="compositionally biased region" description="Low complexity" evidence="1">
    <location>
        <begin position="1"/>
        <end position="11"/>
    </location>
</feature>
<reference evidence="3" key="5">
    <citation type="journal article" date="2002" name="Nature">
        <title>Analysis of the mouse transcriptome based on functional annotation of 60,770 full-length cDNAs.</title>
        <authorList>
            <consortium name="The FANTOM Consortium and the RIKEN Genome Exploration Research Group Phase I and II Team"/>
        </authorList>
    </citation>
    <scope>NUCLEOTIDE SEQUENCE</scope>
    <source>
        <strain evidence="3">C57BL/6J</strain>
        <tissue evidence="3">Inner ear</tissue>
    </source>
</reference>
<name>Q3TYW4_MOUSE</name>
<dbReference type="iPTMnet" id="Q3TYW4"/>
<reference evidence="3" key="4">
    <citation type="journal article" date="2001" name="Nature">
        <title>Functional annotation of a full-length mouse cDNA collection.</title>
        <authorList>
            <consortium name="The RIKEN Genome Exploration Research Group Phase II Team and the FANTOM Consortium"/>
        </authorList>
    </citation>
    <scope>NUCLEOTIDE SEQUENCE</scope>
    <source>
        <strain evidence="3">C57BL/6J</strain>
        <tissue evidence="3">Inner ear</tissue>
    </source>
</reference>
<reference evidence="3" key="8">
    <citation type="journal article" date="2005" name="Science">
        <title>The Transcriptional Landscape of the Mammalian Genome.</title>
        <authorList>
            <consortium name="The FANTOM Consortium"/>
            <consortium name="Riken Genome Exploration Research Group and Genome Science Group (Genome Network Project Core Group)"/>
        </authorList>
    </citation>
    <scope>NUCLEOTIDE SEQUENCE</scope>
    <source>
        <strain evidence="3">C57BL/6J</strain>
        <tissue evidence="3">Inner ear</tissue>
    </source>
</reference>
<reference evidence="3" key="3">
    <citation type="journal article" date="2000" name="Genome Res.">
        <title>RIKEN integrated sequence analysis (RISA) system--384-format sequencing pipeline with 384 multicapillary sequencer.</title>
        <authorList>
            <person name="Shibata K."/>
            <person name="Itoh M."/>
            <person name="Aizawa K."/>
            <person name="Nagaoka S."/>
            <person name="Sasaki N."/>
            <person name="Carninci P."/>
            <person name="Konno H."/>
            <person name="Akiyama J."/>
            <person name="Nishi K."/>
            <person name="Kitsunai T."/>
            <person name="Tashiro H."/>
            <person name="Itoh M."/>
            <person name="Sumi N."/>
            <person name="Ishii Y."/>
            <person name="Nakamura S."/>
            <person name="Hazama M."/>
            <person name="Nishine T."/>
            <person name="Harada A."/>
            <person name="Yamamoto R."/>
            <person name="Matsumoto H."/>
            <person name="Sakaguchi S."/>
            <person name="Ikegami T."/>
            <person name="Kashiwagi K."/>
            <person name="Fujiwake S."/>
            <person name="Inoue K."/>
            <person name="Togawa Y."/>
            <person name="Izawa M."/>
            <person name="Ohara E."/>
            <person name="Watahiki M."/>
            <person name="Yoneda Y."/>
            <person name="Ishikawa T."/>
            <person name="Ozawa K."/>
            <person name="Tanaka T."/>
            <person name="Matsuura S."/>
            <person name="Kawai J."/>
            <person name="Okazaki Y."/>
            <person name="Muramatsu M."/>
            <person name="Inoue Y."/>
            <person name="Kira A."/>
            <person name="Hayashizaki Y."/>
        </authorList>
    </citation>
    <scope>NUCLEOTIDE SEQUENCE</scope>
    <source>
        <strain evidence="3">C57BL/6J</strain>
        <tissue evidence="3">Inner ear</tissue>
    </source>
</reference>
<dbReference type="AlphaFoldDB" id="Q3TYW4"/>
<dbReference type="EMBL" id="BC147248">
    <property type="protein sequence ID" value="AAI47249.1"/>
    <property type="molecule type" value="mRNA"/>
</dbReference>
<dbReference type="RNAct" id="Q3TYW4">
    <property type="molecule type" value="protein"/>
</dbReference>
<proteinExistence type="evidence at transcript level"/>
<organism evidence="3">
    <name type="scientific">Mus musculus</name>
    <name type="common">Mouse</name>
    <dbReference type="NCBI Taxonomy" id="10090"/>
    <lineage>
        <taxon>Eukaryota</taxon>
        <taxon>Metazoa</taxon>
        <taxon>Chordata</taxon>
        <taxon>Craniata</taxon>
        <taxon>Vertebrata</taxon>
        <taxon>Euteleostomi</taxon>
        <taxon>Mammalia</taxon>
        <taxon>Eutheria</taxon>
        <taxon>Euarchontoglires</taxon>
        <taxon>Glires</taxon>
        <taxon>Rodentia</taxon>
        <taxon>Myomorpha</taxon>
        <taxon>Muroidea</taxon>
        <taxon>Muridae</taxon>
        <taxon>Murinae</taxon>
        <taxon>Mus</taxon>
        <taxon>Mus</taxon>
    </lineage>
</organism>
<feature type="compositionally biased region" description="Basic and acidic residues" evidence="1">
    <location>
        <begin position="111"/>
        <end position="123"/>
    </location>
</feature>
<dbReference type="MGI" id="MGI:3646549">
    <property type="gene designation" value="Gm7276"/>
</dbReference>
<reference evidence="3" key="2">
    <citation type="journal article" date="2000" name="Genome Res.">
        <title>Normalization and subtraction of cap-trapper-selected cDNAs to prepare full-length cDNA libraries for rapid discovery of new genes.</title>
        <authorList>
            <person name="Carninci P."/>
            <person name="Shibata Y."/>
            <person name="Hayatsu N."/>
            <person name="Sugahara Y."/>
            <person name="Shibata K."/>
            <person name="Itoh M."/>
            <person name="Konno H."/>
            <person name="Okazaki Y."/>
            <person name="Muramatsu M."/>
            <person name="Hayashizaki Y."/>
        </authorList>
    </citation>
    <scope>NUCLEOTIDE SEQUENCE</scope>
    <source>
        <strain evidence="3">C57BL/6J</strain>
        <tissue evidence="3">Inner ear</tissue>
    </source>
</reference>
<dbReference type="PhosphoSitePlus" id="Q3TYW4"/>
<evidence type="ECO:0000313" key="4">
    <source>
        <dbReference type="MGI" id="MGI:3646549"/>
    </source>
</evidence>
<sequence length="209" mass="21858">MRGPRGPLGELRGQEGRGLGGAKFPAGAIPEAAAKGQGRPRGDPLSPRPALSCCGFWEPVSRSRGSARGGATAGAGTGPPSRRGDDQWGSGPARLGRDSARRAAHSGLARDSGRQAHGADRGTARLVPAPAARECEGWPPMLRRRGGRRNLRTPGRGEGEGRSVKSQVGIGVRRTQTAEATSSRRAFACGTQVIESPRQRPRARLENPP</sequence>
<reference evidence="3" key="1">
    <citation type="journal article" date="1999" name="Methods Enzymol.">
        <title>High-efficiency full-length cDNA cloning.</title>
        <authorList>
            <person name="Carninci P."/>
            <person name="Hayashizaki Y."/>
        </authorList>
    </citation>
    <scope>NUCLEOTIDE SEQUENCE</scope>
    <source>
        <strain evidence="3">C57BL/6J</strain>
        <tissue evidence="3">Inner ear</tissue>
    </source>
</reference>
<dbReference type="HOGENOM" id="CLU_1315039_0_0_1"/>
<accession>Q3TYW4</accession>
<reference evidence="2" key="6">
    <citation type="journal article" date="2004" name="Genome Res.">
        <title>The status, quality, and expansion of the NIH full-length cDNA project: the Mammalian Gene Collection (MGC).</title>
        <authorList>
            <consortium name="The MGC Project Team"/>
            <person name="Gerhard D.S."/>
            <person name="Wagner L."/>
            <person name="Feingold E.A."/>
            <person name="Shenmen C.M."/>
            <person name="Grouse L.H."/>
            <person name="Schuler G."/>
            <person name="Klein S.L."/>
            <person name="Old S."/>
            <person name="Rasooly R."/>
            <person name="Good P."/>
            <person name="Guyer M."/>
            <person name="Peck A.M."/>
            <person name="Derge J.G."/>
            <person name="Lipman D."/>
            <person name="Collins F.S."/>
            <person name="Jang W."/>
            <person name="Sherry S."/>
            <person name="Feolo M."/>
            <person name="Misquitta L."/>
            <person name="Lee E."/>
            <person name="Rotmistrovsky K."/>
            <person name="Greenhut S.F."/>
            <person name="Schaefer C.F."/>
            <person name="Buetow K."/>
            <person name="Bonner T.I."/>
            <person name="Haussler D."/>
            <person name="Kent J."/>
            <person name="Kiekhaus M."/>
            <person name="Furey T."/>
            <person name="Brent M."/>
            <person name="Prange C."/>
            <person name="Schreiber K."/>
            <person name="Shapiro N."/>
            <person name="Bhat N.K."/>
            <person name="Hopkins R.F."/>
            <person name="Hsie F."/>
            <person name="Driscoll T."/>
            <person name="Soares M.B."/>
            <person name="Casavant T.L."/>
            <person name="Scheetz T.E."/>
            <person name="Brown-stein M.J."/>
            <person name="Usdin T.B."/>
            <person name="Toshiyuki S."/>
            <person name="Carninci P."/>
            <person name="Piao Y."/>
            <person name="Dudekula D.B."/>
            <person name="Ko M.S."/>
            <person name="Kawakami K."/>
            <person name="Suzuki Y."/>
            <person name="Sugano S."/>
            <person name="Gruber C.E."/>
            <person name="Smith M.R."/>
            <person name="Simmons B."/>
            <person name="Moore T."/>
            <person name="Waterman R."/>
            <person name="Johnson S.L."/>
            <person name="Ruan Y."/>
            <person name="Wei C.L."/>
            <person name="Mathavan S."/>
            <person name="Gunaratne P.H."/>
            <person name="Wu J."/>
            <person name="Garcia A.M."/>
            <person name="Hulyk S.W."/>
            <person name="Fuh E."/>
            <person name="Yuan Y."/>
            <person name="Sneed A."/>
            <person name="Kowis C."/>
            <person name="Hodgson A."/>
            <person name="Muzny D.M."/>
            <person name="McPherson J."/>
            <person name="Gibbs R.A."/>
            <person name="Fahey J."/>
            <person name="Helton E."/>
            <person name="Ketteman M."/>
            <person name="Madan A."/>
            <person name="Rodrigues S."/>
            <person name="Sanchez A."/>
            <person name="Whiting M."/>
            <person name="Madari A."/>
            <person name="Young A.C."/>
            <person name="Wetherby K.D."/>
            <person name="Granite S.J."/>
            <person name="Kwong P.N."/>
            <person name="Brinkley C.P."/>
            <person name="Pearson R.L."/>
            <person name="Bouffard G.G."/>
            <person name="Blakesly R.W."/>
            <person name="Green E.D."/>
            <person name="Dickson M.C."/>
            <person name="Rodriguez A.C."/>
            <person name="Grimwood J."/>
            <person name="Schmutz J."/>
            <person name="Myers R.M."/>
            <person name="Butterfield Y.S."/>
            <person name="Griffith M."/>
            <person name="Griffith O.L."/>
            <person name="Krzywinski M.I."/>
            <person name="Liao N."/>
            <person name="Morin R."/>
            <person name="Morrin R."/>
            <person name="Palmquist D."/>
            <person name="Petrescu A.S."/>
            <person name="Skalska U."/>
            <person name="Smailus D.E."/>
            <person name="Stott J.M."/>
            <person name="Schnerch A."/>
            <person name="Schein J.E."/>
            <person name="Jones S.J."/>
            <person name="Holt R.A."/>
            <person name="Baross A."/>
            <person name="Marra M.A."/>
            <person name="Clifton S."/>
            <person name="Makowski K.A."/>
            <person name="Bosak S."/>
            <person name="Malek J."/>
        </authorList>
    </citation>
    <scope>NUCLEOTIDE SEQUENCE [LARGE SCALE MRNA]</scope>
    <source>
        <tissue evidence="2">Brain</tissue>
    </source>
</reference>
<reference evidence="3" key="7">
    <citation type="submission" date="2004-03" db="EMBL/GenBank/DDBJ databases">
        <authorList>
            <person name="Arakawa T."/>
            <person name="Carninci P."/>
            <person name="Fukuda S."/>
            <person name="Hashizume W."/>
            <person name="Hayashida K."/>
            <person name="Hori F."/>
            <person name="Iida J."/>
            <person name="Imamura K."/>
            <person name="Imotani K."/>
            <person name="Itoh M."/>
            <person name="Kanagawa S."/>
            <person name="Kawai J."/>
            <person name="Kojima M."/>
            <person name="Konno H."/>
            <person name="Murata M."/>
            <person name="Nakamura M."/>
            <person name="Ninomiya N."/>
            <person name="Nishiyori H."/>
            <person name="Nomura K."/>
            <person name="Ohno M."/>
            <person name="Sakazume N."/>
            <person name="Sano H."/>
            <person name="Sasaki D."/>
            <person name="Shibata K."/>
            <person name="Shiraki T."/>
            <person name="Tagami M."/>
            <person name="Tagami Y."/>
            <person name="Waki K."/>
            <person name="Watahiki A."/>
            <person name="Muramatsu M."/>
            <person name="Hayashizaki Y."/>
        </authorList>
    </citation>
    <scope>NUCLEOTIDE SEQUENCE</scope>
    <source>
        <strain evidence="3">C57BL/6J</strain>
        <tissue evidence="3">Inner ear</tissue>
    </source>
</reference>
<dbReference type="EMBL" id="AK158289">
    <property type="protein sequence ID" value="BAE34447.1"/>
    <property type="molecule type" value="mRNA"/>
</dbReference>